<keyword evidence="2" id="KW-1185">Reference proteome</keyword>
<name>A0AAD7JMB5_9AGAR</name>
<sequence>MPTSCSNLPLPLPVDFDCDAYATHLDDRLAPDGMEVEDKNTANVILEASNKASITLTCAYATAHASSAGVGSLDISAPLQGLQAYTEKEKAMLLYSPELVVATGPLLLSLTKLIAQHRTTTAMQREKEHTNKEAEKSKASQSLLGSMVFTHPHEIDPILKQLVVIPPIFLVSLGHKVNFPLYWWTDGILRKAAKSPHMIVKELSSTEQMATYSIADKVQVVDVTKCAKLFDGEDESKNLTPSWWHQAAKNLLSAFQQLCPAVDPLDPTTRNYASEFASHFTWFWNIACFDTQMDLWLPVELKMHCTILAQGLFSSQIWADELCSVLRAHKAQAAATAAPAASAVSAPPSAGVK</sequence>
<gene>
    <name evidence="1" type="ORF">DFH07DRAFT_955699</name>
</gene>
<dbReference type="EMBL" id="JARJLG010000035">
    <property type="protein sequence ID" value="KAJ7765458.1"/>
    <property type="molecule type" value="Genomic_DNA"/>
</dbReference>
<dbReference type="AlphaFoldDB" id="A0AAD7JMB5"/>
<organism evidence="1 2">
    <name type="scientific">Mycena maculata</name>
    <dbReference type="NCBI Taxonomy" id="230809"/>
    <lineage>
        <taxon>Eukaryota</taxon>
        <taxon>Fungi</taxon>
        <taxon>Dikarya</taxon>
        <taxon>Basidiomycota</taxon>
        <taxon>Agaricomycotina</taxon>
        <taxon>Agaricomycetes</taxon>
        <taxon>Agaricomycetidae</taxon>
        <taxon>Agaricales</taxon>
        <taxon>Marasmiineae</taxon>
        <taxon>Mycenaceae</taxon>
        <taxon>Mycena</taxon>
    </lineage>
</organism>
<comment type="caution">
    <text evidence="1">The sequence shown here is derived from an EMBL/GenBank/DDBJ whole genome shotgun (WGS) entry which is preliminary data.</text>
</comment>
<evidence type="ECO:0000313" key="1">
    <source>
        <dbReference type="EMBL" id="KAJ7765458.1"/>
    </source>
</evidence>
<accession>A0AAD7JMB5</accession>
<protein>
    <submittedName>
        <fullName evidence="1">Uncharacterized protein</fullName>
    </submittedName>
</protein>
<proteinExistence type="predicted"/>
<reference evidence="1" key="1">
    <citation type="submission" date="2023-03" db="EMBL/GenBank/DDBJ databases">
        <title>Massive genome expansion in bonnet fungi (Mycena s.s.) driven by repeated elements and novel gene families across ecological guilds.</title>
        <authorList>
            <consortium name="Lawrence Berkeley National Laboratory"/>
            <person name="Harder C.B."/>
            <person name="Miyauchi S."/>
            <person name="Viragh M."/>
            <person name="Kuo A."/>
            <person name="Thoen E."/>
            <person name="Andreopoulos B."/>
            <person name="Lu D."/>
            <person name="Skrede I."/>
            <person name="Drula E."/>
            <person name="Henrissat B."/>
            <person name="Morin E."/>
            <person name="Kohler A."/>
            <person name="Barry K."/>
            <person name="LaButti K."/>
            <person name="Morin E."/>
            <person name="Salamov A."/>
            <person name="Lipzen A."/>
            <person name="Mereny Z."/>
            <person name="Hegedus B."/>
            <person name="Baldrian P."/>
            <person name="Stursova M."/>
            <person name="Weitz H."/>
            <person name="Taylor A."/>
            <person name="Grigoriev I.V."/>
            <person name="Nagy L.G."/>
            <person name="Martin F."/>
            <person name="Kauserud H."/>
        </authorList>
    </citation>
    <scope>NUCLEOTIDE SEQUENCE</scope>
    <source>
        <strain evidence="1">CBHHK188m</strain>
    </source>
</reference>
<evidence type="ECO:0000313" key="2">
    <source>
        <dbReference type="Proteomes" id="UP001215280"/>
    </source>
</evidence>
<dbReference type="Proteomes" id="UP001215280">
    <property type="component" value="Unassembled WGS sequence"/>
</dbReference>